<protein>
    <submittedName>
        <fullName evidence="1">Uncharacterized protein</fullName>
    </submittedName>
</protein>
<dbReference type="Proteomes" id="UP000028530">
    <property type="component" value="Chromosome"/>
</dbReference>
<reference evidence="1 2" key="1">
    <citation type="submission" date="2015-11" db="EMBL/GenBank/DDBJ databases">
        <authorList>
            <person name="Chong T.M."/>
            <person name="Chan K.G."/>
            <person name="Dessaux Y."/>
        </authorList>
    </citation>
    <scope>NUCLEOTIDE SEQUENCE [LARGE SCALE GENOMIC DNA]</scope>
    <source>
        <strain evidence="1 2">S5.2</strain>
    </source>
</reference>
<proteinExistence type="predicted"/>
<evidence type="ECO:0000313" key="1">
    <source>
        <dbReference type="EMBL" id="ALN19708.1"/>
    </source>
</evidence>
<dbReference type="EMBL" id="CP013124">
    <property type="protein sequence ID" value="ALN19708.1"/>
    <property type="molecule type" value="Genomic_DNA"/>
</dbReference>
<name>A0ABN4IV81_ECTME</name>
<sequence>MVKDRIVFPEGIEVPVNGRVFQYQLIQNAKGEFDRYVVHSSDGMMGVDGAVFAGLAKLGYTRRIRKESPGQLVVNYVKKGGVTIVAIFSDHSVKISGDKTRSKAVFTWKIAG</sequence>
<keyword evidence="2" id="KW-1185">Reference proteome</keyword>
<accession>A0ABN4IV81</accession>
<evidence type="ECO:0000313" key="2">
    <source>
        <dbReference type="Proteomes" id="UP000028530"/>
    </source>
</evidence>
<organism evidence="1 2">
    <name type="scientific">Ectopseudomonas mendocina S5.2</name>
    <dbReference type="NCBI Taxonomy" id="1225174"/>
    <lineage>
        <taxon>Bacteria</taxon>
        <taxon>Pseudomonadati</taxon>
        <taxon>Pseudomonadota</taxon>
        <taxon>Gammaproteobacteria</taxon>
        <taxon>Pseudomonadales</taxon>
        <taxon>Pseudomonadaceae</taxon>
        <taxon>Ectopseudomonas</taxon>
    </lineage>
</organism>
<gene>
    <name evidence="1" type="ORF">DW68_014050</name>
</gene>